<evidence type="ECO:0000313" key="2">
    <source>
        <dbReference type="Proteomes" id="UP000006527"/>
    </source>
</evidence>
<organism evidence="1 2">
    <name type="scientific">Synechococcus phage S-SSM7</name>
    <dbReference type="NCBI Taxonomy" id="445686"/>
    <lineage>
        <taxon>Viruses</taxon>
        <taxon>Duplodnaviria</taxon>
        <taxon>Heunggongvirae</taxon>
        <taxon>Uroviricota</taxon>
        <taxon>Caudoviricetes</taxon>
        <taxon>Pantevenvirales</taxon>
        <taxon>Kyanoviridae</taxon>
        <taxon>Lipsvirus</taxon>
        <taxon>Lipsvirus ssm7</taxon>
    </lineage>
</organism>
<name>E3SKV5_9CAUD</name>
<gene>
    <name evidence="1" type="ORF">SSSM7_037</name>
</gene>
<dbReference type="Gene3D" id="2.60.120.620">
    <property type="entry name" value="q2cbj1_9rhob like domain"/>
    <property type="match status" value="1"/>
</dbReference>
<accession>E3SKV5</accession>
<keyword evidence="2" id="KW-1185">Reference proteome</keyword>
<dbReference type="KEGG" id="vg:10328606"/>
<dbReference type="Proteomes" id="UP000006527">
    <property type="component" value="Segment"/>
</dbReference>
<dbReference type="InterPro" id="IPR012668">
    <property type="entry name" value="CHP02466"/>
</dbReference>
<protein>
    <submittedName>
        <fullName evidence="1">Uncharacterized protein</fullName>
    </submittedName>
</protein>
<evidence type="ECO:0000313" key="1">
    <source>
        <dbReference type="EMBL" id="ADO98103.1"/>
    </source>
</evidence>
<dbReference type="OrthoDB" id="23820at10239"/>
<proteinExistence type="predicted"/>
<dbReference type="EMBL" id="GU071098">
    <property type="protein sequence ID" value="ADO98103.1"/>
    <property type="molecule type" value="Genomic_DNA"/>
</dbReference>
<dbReference type="Pfam" id="PF13759">
    <property type="entry name" value="2OG-FeII_Oxy_5"/>
    <property type="match status" value="1"/>
</dbReference>
<sequence length="214" mass="24124">MELFPTLLEEYDLSEAPGLDYLKKNIKENGKNNEHSLAVNGVSSHGGWDPLNDEGCRPMLDVFHECLNDYNDKIGNYPVILSGSWYNILPKGGYTERHRHESSVISGAFYLELPEGDFGQFYVVSPLKPYMMCIHNIRPTPYGVYEIDIPIKENHLYLFPSWLEHGSRVNNTDGDRVTMSFNTSAAPKEMLPKSFLEAVWGPGHPNSEEVVGAS</sequence>
<dbReference type="GeneID" id="10328606"/>
<reference evidence="1 2" key="1">
    <citation type="journal article" date="2010" name="Environ. Microbiol.">
        <title>Genomic analysis of oceanic cyanobacterial myoviruses compared with T4-like myoviruses from diverse hosts and environments.</title>
        <authorList>
            <person name="Sullivan M.B."/>
            <person name="Huang K.H."/>
            <person name="Ignacio-Espinoza J.C."/>
            <person name="Berlin A.M."/>
            <person name="Kelly L."/>
            <person name="Weigele P.R."/>
            <person name="DeFrancesco A.S."/>
            <person name="Kern S.E."/>
            <person name="Thompson L.R."/>
            <person name="Young S."/>
            <person name="Yandava C."/>
            <person name="Fu R."/>
            <person name="Krastins B."/>
            <person name="Chase M."/>
            <person name="Sarracino D."/>
            <person name="Osburne M.S."/>
            <person name="Henn M.R."/>
            <person name="Chisholm S.W."/>
        </authorList>
    </citation>
    <scope>NUCLEOTIDE SEQUENCE [LARGE SCALE GENOMIC DNA]</scope>
    <source>
        <strain evidence="1">8109-3</strain>
    </source>
</reference>
<dbReference type="RefSeq" id="YP_004324090.1">
    <property type="nucleotide sequence ID" value="NC_015287.1"/>
</dbReference>